<dbReference type="Proteomes" id="UP000237082">
    <property type="component" value="Unassembled WGS sequence"/>
</dbReference>
<dbReference type="GO" id="GO:0030488">
    <property type="term" value="P:tRNA methylation"/>
    <property type="evidence" value="ECO:0007669"/>
    <property type="project" value="TreeGrafter"/>
</dbReference>
<dbReference type="PANTHER" id="PTHR42714">
    <property type="entry name" value="TRNA MODIFICATION GTPASE GTPBP3"/>
    <property type="match status" value="1"/>
</dbReference>
<feature type="domain" description="G" evidence="1">
    <location>
        <begin position="82"/>
        <end position="200"/>
    </location>
</feature>
<protein>
    <submittedName>
        <fullName evidence="2">GTP-binding protein</fullName>
    </submittedName>
</protein>
<accession>A0A2S5DLG2</accession>
<organism evidence="2 3">
    <name type="scientific">Chromobacterium alticapitis</name>
    <dbReference type="NCBI Taxonomy" id="2073169"/>
    <lineage>
        <taxon>Bacteria</taxon>
        <taxon>Pseudomonadati</taxon>
        <taxon>Pseudomonadota</taxon>
        <taxon>Betaproteobacteria</taxon>
        <taxon>Neisseriales</taxon>
        <taxon>Chromobacteriaceae</taxon>
        <taxon>Chromobacterium</taxon>
    </lineage>
</organism>
<dbReference type="NCBIfam" id="TIGR00231">
    <property type="entry name" value="small_GTP"/>
    <property type="match status" value="1"/>
</dbReference>
<proteinExistence type="predicted"/>
<dbReference type="CDD" id="cd11383">
    <property type="entry name" value="YfjP"/>
    <property type="match status" value="1"/>
</dbReference>
<dbReference type="GO" id="GO:0005525">
    <property type="term" value="F:GTP binding"/>
    <property type="evidence" value="ECO:0007669"/>
    <property type="project" value="InterPro"/>
</dbReference>
<comment type="caution">
    <text evidence="2">The sequence shown here is derived from an EMBL/GenBank/DDBJ whole genome shotgun (WGS) entry which is preliminary data.</text>
</comment>
<name>A0A2S5DLG2_9NEIS</name>
<dbReference type="SUPFAM" id="SSF52540">
    <property type="entry name" value="P-loop containing nucleoside triphosphate hydrolases"/>
    <property type="match status" value="1"/>
</dbReference>
<evidence type="ECO:0000259" key="1">
    <source>
        <dbReference type="Pfam" id="PF01926"/>
    </source>
</evidence>
<keyword evidence="3" id="KW-1185">Reference proteome</keyword>
<dbReference type="EMBL" id="PQWB01000006">
    <property type="protein sequence ID" value="POZ63861.1"/>
    <property type="molecule type" value="Genomic_DNA"/>
</dbReference>
<evidence type="ECO:0000313" key="3">
    <source>
        <dbReference type="Proteomes" id="UP000237082"/>
    </source>
</evidence>
<reference evidence="3" key="1">
    <citation type="submission" date="2018-02" db="EMBL/GenBank/DDBJ databases">
        <authorList>
            <person name="O'Hara-Hanley K."/>
            <person name="Soby S."/>
        </authorList>
    </citation>
    <scope>NUCLEOTIDE SEQUENCE [LARGE SCALE GENOMIC DNA]</scope>
    <source>
        <strain evidence="3">MWU14-2602</strain>
    </source>
</reference>
<dbReference type="GO" id="GO:0002098">
    <property type="term" value="P:tRNA wobble uridine modification"/>
    <property type="evidence" value="ECO:0007669"/>
    <property type="project" value="TreeGrafter"/>
</dbReference>
<dbReference type="Pfam" id="PF01926">
    <property type="entry name" value="MMR_HSR1"/>
    <property type="match status" value="1"/>
</dbReference>
<gene>
    <name evidence="2" type="ORF">C2I19_01025</name>
</gene>
<evidence type="ECO:0000313" key="2">
    <source>
        <dbReference type="EMBL" id="POZ63861.1"/>
    </source>
</evidence>
<dbReference type="GO" id="GO:0005829">
    <property type="term" value="C:cytosol"/>
    <property type="evidence" value="ECO:0007669"/>
    <property type="project" value="TreeGrafter"/>
</dbReference>
<dbReference type="Gene3D" id="3.40.50.300">
    <property type="entry name" value="P-loop containing nucleotide triphosphate hydrolases"/>
    <property type="match status" value="1"/>
</dbReference>
<dbReference type="InterPro" id="IPR005225">
    <property type="entry name" value="Small_GTP-bd"/>
</dbReference>
<dbReference type="AlphaFoldDB" id="A0A2S5DLG2"/>
<dbReference type="InterPro" id="IPR027417">
    <property type="entry name" value="P-loop_NTPase"/>
</dbReference>
<dbReference type="InterPro" id="IPR006073">
    <property type="entry name" value="GTP-bd"/>
</dbReference>
<dbReference type="PANTHER" id="PTHR42714:SF2">
    <property type="entry name" value="TRNA MODIFICATION GTPASE GTPBP3, MITOCHONDRIAL"/>
    <property type="match status" value="1"/>
</dbReference>
<sequence length="328" mass="36977">MAPSCTAILSDPLIDGITPILSAPRMGVLFLGENIMTPPASRQELAQWLQQPFQSHADAFSDEQLNKLRERIEELVNYEAAVGLMGKSGAGKSSLCNALFGQDVAEVDDVAPCTVGASEYTLAYQNGKGISLIDLPGVGERQDKEATYAKQYQEILPELDLVLWLIKADDRALSVDEQCYQRLILPYLIEHDIPLLFVVNQVDKIEPCREWDFSRSMPGPQQLTNISRKQFQVSQLFNVPLTQIFITSAVEGYGLQILIEQIIHRLPKEKKWSVTRETRAEYVTPAMQRESIGGLWDTIKEAAKTILRETWTTISSRVENWFSKLFGW</sequence>